<feature type="compositionally biased region" description="Polar residues" evidence="7">
    <location>
        <begin position="633"/>
        <end position="645"/>
    </location>
</feature>
<proteinExistence type="inferred from homology"/>
<dbReference type="InterPro" id="IPR008441">
    <property type="entry name" value="AfumC-like_glycosyl_Trfase"/>
</dbReference>
<dbReference type="PROSITE" id="PS50850">
    <property type="entry name" value="MFS"/>
    <property type="match status" value="1"/>
</dbReference>
<dbReference type="GO" id="GO:0016757">
    <property type="term" value="F:glycosyltransferase activity"/>
    <property type="evidence" value="ECO:0007669"/>
    <property type="project" value="InterPro"/>
</dbReference>
<evidence type="ECO:0000256" key="2">
    <source>
        <dbReference type="ARBA" id="ARBA00006829"/>
    </source>
</evidence>
<reference evidence="11" key="1">
    <citation type="journal article" date="2014" name="Genome Announc.">
        <title>Draft genome sequence of the formaldehyde-resistant fungus Byssochlamys spectabilis No. 5 (anamorph Paecilomyces variotii No. 5) (NBRC109023).</title>
        <authorList>
            <person name="Oka T."/>
            <person name="Ekino K."/>
            <person name="Fukuda K."/>
            <person name="Nomura Y."/>
        </authorList>
    </citation>
    <scope>NUCLEOTIDE SEQUENCE [LARGE SCALE GENOMIC DNA]</scope>
    <source>
        <strain evidence="11">No. 5 / NBRC 109023</strain>
    </source>
</reference>
<dbReference type="PRINTS" id="PR01035">
    <property type="entry name" value="TCRTETA"/>
</dbReference>
<name>V5FWM7_BYSSN</name>
<dbReference type="HOGENOM" id="CLU_329543_0_0_1"/>
<evidence type="ECO:0000256" key="5">
    <source>
        <dbReference type="ARBA" id="ARBA00022989"/>
    </source>
</evidence>
<comment type="subcellular location">
    <subcellularLocation>
        <location evidence="1">Membrane</location>
        <topology evidence="1">Multi-pass membrane protein</topology>
    </subcellularLocation>
</comment>
<keyword evidence="5 8" id="KW-1133">Transmembrane helix</keyword>
<keyword evidence="3" id="KW-0813">Transport</keyword>
<protein>
    <submittedName>
        <fullName evidence="10">Capsule polysaccharide biosynthesis protein, putative</fullName>
    </submittedName>
</protein>
<feature type="transmembrane region" description="Helical" evidence="8">
    <location>
        <begin position="661"/>
        <end position="678"/>
    </location>
</feature>
<dbReference type="CDD" id="cd17325">
    <property type="entry name" value="MFS_MdtG_SLC18_like"/>
    <property type="match status" value="1"/>
</dbReference>
<keyword evidence="4 8" id="KW-0812">Transmembrane</keyword>
<evidence type="ECO:0000256" key="4">
    <source>
        <dbReference type="ARBA" id="ARBA00022692"/>
    </source>
</evidence>
<feature type="transmembrane region" description="Helical" evidence="8">
    <location>
        <begin position="456"/>
        <end position="478"/>
    </location>
</feature>
<evidence type="ECO:0000256" key="1">
    <source>
        <dbReference type="ARBA" id="ARBA00004141"/>
    </source>
</evidence>
<dbReference type="PANTHER" id="PTHR23506:SF23">
    <property type="entry name" value="GH10249P"/>
    <property type="match status" value="1"/>
</dbReference>
<dbReference type="PANTHER" id="PTHR23506">
    <property type="entry name" value="GH10249P"/>
    <property type="match status" value="1"/>
</dbReference>
<dbReference type="SUPFAM" id="SSF103473">
    <property type="entry name" value="MFS general substrate transporter"/>
    <property type="match status" value="1"/>
</dbReference>
<evidence type="ECO:0000313" key="10">
    <source>
        <dbReference type="EMBL" id="GAD93022.1"/>
    </source>
</evidence>
<evidence type="ECO:0000259" key="9">
    <source>
        <dbReference type="PROSITE" id="PS50850"/>
    </source>
</evidence>
<evidence type="ECO:0000256" key="8">
    <source>
        <dbReference type="SAM" id="Phobius"/>
    </source>
</evidence>
<evidence type="ECO:0000256" key="3">
    <source>
        <dbReference type="ARBA" id="ARBA00022448"/>
    </source>
</evidence>
<dbReference type="Pfam" id="PF07690">
    <property type="entry name" value="MFS_1"/>
    <property type="match status" value="1"/>
</dbReference>
<dbReference type="EMBL" id="BAUL01000041">
    <property type="protein sequence ID" value="GAD93022.1"/>
    <property type="molecule type" value="Genomic_DNA"/>
</dbReference>
<keyword evidence="11" id="KW-1185">Reference proteome</keyword>
<comment type="caution">
    <text evidence="10">The sequence shown here is derived from an EMBL/GenBank/DDBJ whole genome shotgun (WGS) entry which is preliminary data.</text>
</comment>
<dbReference type="AlphaFoldDB" id="V5FWM7"/>
<feature type="transmembrane region" description="Helical" evidence="8">
    <location>
        <begin position="838"/>
        <end position="857"/>
    </location>
</feature>
<feature type="transmembrane region" description="Helical" evidence="8">
    <location>
        <begin position="490"/>
        <end position="508"/>
    </location>
</feature>
<comment type="similarity">
    <text evidence="2">Belongs to the major facilitator superfamily. Vesicular transporter family.</text>
</comment>
<keyword evidence="6 8" id="KW-0472">Membrane</keyword>
<feature type="transmembrane region" description="Helical" evidence="8">
    <location>
        <begin position="804"/>
        <end position="826"/>
    </location>
</feature>
<dbReference type="InterPro" id="IPR011701">
    <property type="entry name" value="MFS"/>
</dbReference>
<evidence type="ECO:0000313" key="11">
    <source>
        <dbReference type="Proteomes" id="UP000018001"/>
    </source>
</evidence>
<evidence type="ECO:0000256" key="7">
    <source>
        <dbReference type="SAM" id="MobiDB-lite"/>
    </source>
</evidence>
<dbReference type="Pfam" id="PF05704">
    <property type="entry name" value="Caps_synth"/>
    <property type="match status" value="1"/>
</dbReference>
<feature type="transmembrane region" description="Helical" evidence="8">
    <location>
        <begin position="576"/>
        <end position="596"/>
    </location>
</feature>
<feature type="transmembrane region" description="Helical" evidence="8">
    <location>
        <begin position="514"/>
        <end position="536"/>
    </location>
</feature>
<dbReference type="eggNOG" id="KOG3764">
    <property type="taxonomic scope" value="Eukaryota"/>
</dbReference>
<dbReference type="GO" id="GO:0016020">
    <property type="term" value="C:membrane"/>
    <property type="evidence" value="ECO:0007669"/>
    <property type="project" value="UniProtKB-SubCell"/>
</dbReference>
<sequence>MTKTVSAEFEDLKPIPQSQLDTRSDADLISSLLSYHPVTSERNVWAFWDKGFQAMPPWTQRNVLGWIRRLGPSWAVRVLDSVSDSPNNVYRYAESADFPAAFNERRLNGKGAGQHSADFVRLAVLYRYGGVYMDVSTILLRNLEDFCWSALEDPISPYEVAGFAFQCRKDWGQIINCFIASRKQNPFIYRCSLTAVKHYRRNLGHQVFLKLWEGRTDAVGIHRHPLVHHLGLLAADDPNFGNNPNWEGFTDYAAQILAYERVRLTREPGKDGFDGPAYFRNHFFLLDGWEELCRGQEKFDGLQILKLLLLPRHNVSNSEEHGSLIGKASWGFDGSHPADYVEKQKIARDFVDDLLANSCVCKFSQGFLEPGMPPGIAAYWNRPELEDADSRPGTWGEYLRYGSVHLEPTSEERKHLKPLPIPQNTGEVHNVGLFEALSYELSGSLLNGGNISLEQLWNSILLAIYGGSTLIASPICGWIADRHGTRRGPLLVGLGCLGAATLLLHLGGTLQTLIFGRLFQGISAALVYSAGLALLGDAVGRESVGESMGYVTLSITTAMFIGPTLGGVLFDAGGERAVFGFAYSVIALDITLRLAVVEEQADSAPRLVDAGDGRQYGSVSGSTASDSAPLLRETSSNDDNPHTTPGNKRSAIFALLGNPRIVAALMGWMAVGAFLYSFDAVLPIYVHNEFGWSTTGVGLIFLPLMIPNIAGPLYGRLVDSSKHGPRLFSTIGFLMNAPPLILLRLVQADMPSASWVLSALLLCIGIGLAILGPCFMAEVFSAVTDMEEASSESGETKSMMAQAYGLYNSALALGQLLGPLAAGPLLSAFGWKVLTTGFGVFSGICGVLMALFLGGFIRTAIHREHRSVDES</sequence>
<dbReference type="Gene3D" id="1.20.1250.20">
    <property type="entry name" value="MFS general substrate transporter like domains"/>
    <property type="match status" value="1"/>
</dbReference>
<feature type="transmembrane region" description="Helical" evidence="8">
    <location>
        <begin position="548"/>
        <end position="570"/>
    </location>
</feature>
<organism evidence="10 11">
    <name type="scientific">Byssochlamys spectabilis (strain No. 5 / NBRC 109023)</name>
    <name type="common">Paecilomyces variotii</name>
    <dbReference type="NCBI Taxonomy" id="1356009"/>
    <lineage>
        <taxon>Eukaryota</taxon>
        <taxon>Fungi</taxon>
        <taxon>Dikarya</taxon>
        <taxon>Ascomycota</taxon>
        <taxon>Pezizomycotina</taxon>
        <taxon>Eurotiomycetes</taxon>
        <taxon>Eurotiomycetidae</taxon>
        <taxon>Eurotiales</taxon>
        <taxon>Thermoascaceae</taxon>
        <taxon>Paecilomyces</taxon>
    </lineage>
</organism>
<dbReference type="OrthoDB" id="409543at2759"/>
<dbReference type="InterPro" id="IPR029044">
    <property type="entry name" value="Nucleotide-diphossugar_trans"/>
</dbReference>
<dbReference type="GO" id="GO:0022857">
    <property type="term" value="F:transmembrane transporter activity"/>
    <property type="evidence" value="ECO:0007669"/>
    <property type="project" value="InterPro"/>
</dbReference>
<gene>
    <name evidence="10" type="ORF">PVAR5_1622</name>
</gene>
<dbReference type="Proteomes" id="UP000018001">
    <property type="component" value="Unassembled WGS sequence"/>
</dbReference>
<dbReference type="InterPro" id="IPR036259">
    <property type="entry name" value="MFS_trans_sf"/>
</dbReference>
<dbReference type="InterPro" id="IPR001958">
    <property type="entry name" value="Tet-R_TetA/multi-R_MdtG-like"/>
</dbReference>
<accession>V5FWM7</accession>
<feature type="transmembrane region" description="Helical" evidence="8">
    <location>
        <begin position="759"/>
        <end position="783"/>
    </location>
</feature>
<evidence type="ECO:0000256" key="6">
    <source>
        <dbReference type="ARBA" id="ARBA00023136"/>
    </source>
</evidence>
<feature type="compositionally biased region" description="Polar residues" evidence="7">
    <location>
        <begin position="617"/>
        <end position="626"/>
    </location>
</feature>
<dbReference type="InterPro" id="IPR050930">
    <property type="entry name" value="MFS_Vesicular_Transporter"/>
</dbReference>
<dbReference type="Gene3D" id="3.90.550.20">
    <property type="match status" value="1"/>
</dbReference>
<feature type="transmembrane region" description="Helical" evidence="8">
    <location>
        <begin position="727"/>
        <end position="747"/>
    </location>
</feature>
<feature type="domain" description="Major facilitator superfamily (MFS) profile" evidence="9">
    <location>
        <begin position="410"/>
        <end position="860"/>
    </location>
</feature>
<dbReference type="InParanoid" id="V5FWM7"/>
<dbReference type="InterPro" id="IPR020846">
    <property type="entry name" value="MFS_dom"/>
</dbReference>
<feature type="transmembrane region" description="Helical" evidence="8">
    <location>
        <begin position="690"/>
        <end position="715"/>
    </location>
</feature>
<feature type="region of interest" description="Disordered" evidence="7">
    <location>
        <begin position="608"/>
        <end position="645"/>
    </location>
</feature>
<dbReference type="SUPFAM" id="SSF53448">
    <property type="entry name" value="Nucleotide-diphospho-sugar transferases"/>
    <property type="match status" value="1"/>
</dbReference>